<keyword evidence="1" id="KW-0547">Nucleotide-binding</keyword>
<dbReference type="EMBL" id="CP068393">
    <property type="protein sequence ID" value="QUC66403.1"/>
    <property type="molecule type" value="Genomic_DNA"/>
</dbReference>
<proteinExistence type="predicted"/>
<keyword evidence="1" id="KW-0067">ATP-binding</keyword>
<evidence type="ECO:0000313" key="2">
    <source>
        <dbReference type="Proteomes" id="UP000682782"/>
    </source>
</evidence>
<protein>
    <submittedName>
        <fullName evidence="1">ABC transporter ATP-binding protein</fullName>
    </submittedName>
</protein>
<dbReference type="Proteomes" id="UP000682782">
    <property type="component" value="Chromosome"/>
</dbReference>
<organism evidence="1 2">
    <name type="scientific">Aristaeella hokkaidonensis</name>
    <dbReference type="NCBI Taxonomy" id="3046382"/>
    <lineage>
        <taxon>Bacteria</taxon>
        <taxon>Bacillati</taxon>
        <taxon>Bacillota</taxon>
        <taxon>Clostridia</taxon>
        <taxon>Eubacteriales</taxon>
        <taxon>Aristaeellaceae</taxon>
        <taxon>Aristaeella</taxon>
    </lineage>
</organism>
<reference evidence="1" key="1">
    <citation type="submission" date="2021-01" db="EMBL/GenBank/DDBJ databases">
        <title>Complete genome sequence of Clostridiales bacterium R-7.</title>
        <authorList>
            <person name="Mahoney-Kurpe S.C."/>
            <person name="Palevich N."/>
            <person name="Koike S."/>
            <person name="Moon C.D."/>
            <person name="Attwood G.T."/>
        </authorList>
    </citation>
    <scope>NUCLEOTIDE SEQUENCE</scope>
    <source>
        <strain evidence="1">R-7</strain>
    </source>
</reference>
<accession>A0AC61MXJ3</accession>
<evidence type="ECO:0000313" key="1">
    <source>
        <dbReference type="EMBL" id="QUC66403.1"/>
    </source>
</evidence>
<name>A0AC61MXJ3_9FIRM</name>
<sequence>MIKTLWRLSREAIRYRTLYIVAILSTLALTAVNLTAPKLLSAMTGLVEKGLTEEGLHTIGLMTAALVALYLLRILFRFLSNYLAHKAAWYLVGDLRTRTYDKLEHMHLGYFHDKQTGDLMSRIVNDTRDFELLYAHMIPESITNLVTFTGVLIVLLTINWKLALITCAPIPLIFLSGIIFSKKVRPFFRISQKKMGELNGKLQDNLSGIHEIQSFGREEYETEQVNEHNFEHIRAMLQALKLSGIFHPSVEFLSSIGTILVVGFGGYLAYKEGLSVADIVAFLLYLGLFYGPVTGLANLLENMQQSMAGAERVLAVLDAPTEIQDLPDAGPLKDVKGEITFDHVSFSYGENIPVLKDVSFVCRPGQMLALVGPTGVGKTTLTQLISRFYEPTAGRILLDGQNIRHVTLDSLRQNISPVLQDTFLFNGTIAENIGYAVPDASMEEIEAAAKAAKIHDDIMAMPDGYKTLVGERGLRLSGGQKQRVAIARAILRKSPVIILDEATASVDVETEQQIQQAIAGVAGTRTIIAIAHRLSTIRNADQILVIEEGRITERGTHDELVKLGGSYSRMNNIQAN</sequence>
<gene>
    <name evidence="1" type="ORF">JYE49_11105</name>
</gene>
<keyword evidence="2" id="KW-1185">Reference proteome</keyword>